<dbReference type="GO" id="GO:0004674">
    <property type="term" value="F:protein serine/threonine kinase activity"/>
    <property type="evidence" value="ECO:0007669"/>
    <property type="project" value="UniProtKB-KW"/>
</dbReference>
<dbReference type="PROSITE" id="PS50011">
    <property type="entry name" value="PROTEIN_KINASE_DOM"/>
    <property type="match status" value="1"/>
</dbReference>
<dbReference type="GO" id="GO:0005524">
    <property type="term" value="F:ATP binding"/>
    <property type="evidence" value="ECO:0007669"/>
    <property type="project" value="UniProtKB-KW"/>
</dbReference>
<keyword evidence="5" id="KW-0067">ATP-binding</keyword>
<evidence type="ECO:0000256" key="4">
    <source>
        <dbReference type="ARBA" id="ARBA00022777"/>
    </source>
</evidence>
<dbReference type="Proteomes" id="UP001063166">
    <property type="component" value="Unassembled WGS sequence"/>
</dbReference>
<evidence type="ECO:0000256" key="5">
    <source>
        <dbReference type="ARBA" id="ARBA00022840"/>
    </source>
</evidence>
<dbReference type="PROSITE" id="PS00109">
    <property type="entry name" value="PROTEIN_KINASE_TYR"/>
    <property type="match status" value="1"/>
</dbReference>
<organism evidence="8 9">
    <name type="scientific">Lyophyllum shimeji</name>
    <name type="common">Hon-shimeji</name>
    <name type="synonym">Tricholoma shimeji</name>
    <dbReference type="NCBI Taxonomy" id="47721"/>
    <lineage>
        <taxon>Eukaryota</taxon>
        <taxon>Fungi</taxon>
        <taxon>Dikarya</taxon>
        <taxon>Basidiomycota</taxon>
        <taxon>Agaricomycotina</taxon>
        <taxon>Agaricomycetes</taxon>
        <taxon>Agaricomycetidae</taxon>
        <taxon>Agaricales</taxon>
        <taxon>Tricholomatineae</taxon>
        <taxon>Lyophyllaceae</taxon>
        <taxon>Lyophyllum</taxon>
    </lineage>
</organism>
<dbReference type="InterPro" id="IPR008266">
    <property type="entry name" value="Tyr_kinase_AS"/>
</dbReference>
<accession>A0A9P3PIS9</accession>
<proteinExistence type="predicted"/>
<dbReference type="EMBL" id="BRPK01000003">
    <property type="protein sequence ID" value="GLB36725.1"/>
    <property type="molecule type" value="Genomic_DNA"/>
</dbReference>
<keyword evidence="3" id="KW-0547">Nucleotide-binding</keyword>
<dbReference type="Gene3D" id="1.10.510.10">
    <property type="entry name" value="Transferase(Phosphotransferase) domain 1"/>
    <property type="match status" value="1"/>
</dbReference>
<dbReference type="InterPro" id="IPR011009">
    <property type="entry name" value="Kinase-like_dom_sf"/>
</dbReference>
<feature type="region of interest" description="Disordered" evidence="6">
    <location>
        <begin position="578"/>
        <end position="605"/>
    </location>
</feature>
<name>A0A9P3PIS9_LYOSH</name>
<dbReference type="AlphaFoldDB" id="A0A9P3PIS9"/>
<evidence type="ECO:0000313" key="8">
    <source>
        <dbReference type="EMBL" id="GLB36725.1"/>
    </source>
</evidence>
<evidence type="ECO:0000256" key="2">
    <source>
        <dbReference type="ARBA" id="ARBA00022679"/>
    </source>
</evidence>
<evidence type="ECO:0000259" key="7">
    <source>
        <dbReference type="PROSITE" id="PS50011"/>
    </source>
</evidence>
<gene>
    <name evidence="8" type="ORF">LshimejAT787_0310120</name>
</gene>
<evidence type="ECO:0000256" key="6">
    <source>
        <dbReference type="SAM" id="MobiDB-lite"/>
    </source>
</evidence>
<dbReference type="SUPFAM" id="SSF56112">
    <property type="entry name" value="Protein kinase-like (PK-like)"/>
    <property type="match status" value="1"/>
</dbReference>
<dbReference type="SMART" id="SM00220">
    <property type="entry name" value="S_TKc"/>
    <property type="match status" value="1"/>
</dbReference>
<keyword evidence="2" id="KW-0808">Transferase</keyword>
<evidence type="ECO:0000313" key="9">
    <source>
        <dbReference type="Proteomes" id="UP001063166"/>
    </source>
</evidence>
<sequence>MSARSMSERGEPDVVLSPSTTLCSASPALRSFELCIIPRLGMDSIDTSPFLDSFSGLIDENALHERKESPAAANVNMSYDLERFTDVKELDPEWDDEDGDEILVLSPKVPRKLSTIEEEECTNIDNAKQGISIRDFESLLPLLCRNDENTQVPYRKRDTGRIYAFRTFHSPAPSPEHSALNAIKDLKAPFLPRVHWTFQEADRFVMVMEHLSRKTLTDVVALQGALEPARAHLFSSELVQALSALHVAGVVHRDLRPENIIVDPAGHIILDGFGASAILPAPGREKASDSIFCTARVGGSSTFRAPELILGWAHNFAVDSWGFGLLLRYMLTGAHLINDNDISQPSWKDSIVYGPIAPCPLLEPSAHDLIVKCLEQNPAARLSLSGIKMHSYFATTDWKKVAAKRIRVPVTVPDLVSDSTGRGFPMEKTIPSTPKTGAVPPRETSSFAISDGISSSASANVSTACPSGDQFQALPQIFRMSSLLDDIRETETVESMALPDPTLHSALTLHDPPGDLLERDLTPRDRMALFFDKLDSERASILLAPSIRSTDTTPRPRKLRKSRSSIYIEQRFSTLSTSSLPNKLRKKSRPVNAPDAPPVPEKAEQPAAELVLPEGVTRIGGGIGFTYNIPAAARSSASVCSNTPQTCHAIFQRRLLSGLGLRLGVRSASALAKAKARRTLLSLAIPEPPEDQTDAPFTKDFGGSTWSLVTPSSPDVLNIQAGPGETFESSPVSEAGPRTPATLLCEEPEVVVIEESGFNDGEAQEVKAGDVDVTLRLVVPSEGME</sequence>
<dbReference type="Pfam" id="PF00069">
    <property type="entry name" value="Pkinase"/>
    <property type="match status" value="1"/>
</dbReference>
<keyword evidence="1" id="KW-0723">Serine/threonine-protein kinase</keyword>
<keyword evidence="9" id="KW-1185">Reference proteome</keyword>
<keyword evidence="4" id="KW-0418">Kinase</keyword>
<dbReference type="Gene3D" id="3.30.200.20">
    <property type="entry name" value="Phosphorylase Kinase, domain 1"/>
    <property type="match status" value="1"/>
</dbReference>
<evidence type="ECO:0000256" key="1">
    <source>
        <dbReference type="ARBA" id="ARBA00022527"/>
    </source>
</evidence>
<feature type="domain" description="Protein kinase" evidence="7">
    <location>
        <begin position="137"/>
        <end position="393"/>
    </location>
</feature>
<comment type="caution">
    <text evidence="8">The sequence shown here is derived from an EMBL/GenBank/DDBJ whole genome shotgun (WGS) entry which is preliminary data.</text>
</comment>
<dbReference type="PANTHER" id="PTHR24351">
    <property type="entry name" value="RIBOSOMAL PROTEIN S6 KINASE"/>
    <property type="match status" value="1"/>
</dbReference>
<feature type="region of interest" description="Disordered" evidence="6">
    <location>
        <begin position="423"/>
        <end position="442"/>
    </location>
</feature>
<protein>
    <recommendedName>
        <fullName evidence="7">Protein kinase domain-containing protein</fullName>
    </recommendedName>
</protein>
<reference evidence="8" key="1">
    <citation type="submission" date="2022-07" db="EMBL/GenBank/DDBJ databases">
        <title>The genome of Lyophyllum shimeji provides insight into the initial evolution of ectomycorrhizal fungal genome.</title>
        <authorList>
            <person name="Kobayashi Y."/>
            <person name="Shibata T."/>
            <person name="Hirakawa H."/>
            <person name="Shigenobu S."/>
            <person name="Nishiyama T."/>
            <person name="Yamada A."/>
            <person name="Hasebe M."/>
            <person name="Kawaguchi M."/>
        </authorList>
    </citation>
    <scope>NUCLEOTIDE SEQUENCE</scope>
    <source>
        <strain evidence="8">AT787</strain>
    </source>
</reference>
<dbReference type="InterPro" id="IPR000719">
    <property type="entry name" value="Prot_kinase_dom"/>
</dbReference>
<dbReference type="OrthoDB" id="347657at2759"/>
<evidence type="ECO:0000256" key="3">
    <source>
        <dbReference type="ARBA" id="ARBA00022741"/>
    </source>
</evidence>